<accession>A0ABU7JVG0</accession>
<dbReference type="EC" id="2.3.1.-" evidence="4"/>
<dbReference type="PANTHER" id="PTHR43877">
    <property type="entry name" value="AMINOALKYLPHOSPHONATE N-ACETYLTRANSFERASE-RELATED-RELATED"/>
    <property type="match status" value="1"/>
</dbReference>
<gene>
    <name evidence="4" type="ORF">Q8814_17610</name>
</gene>
<organism evidence="4 5">
    <name type="scientific">Rhodococcus chondri</name>
    <dbReference type="NCBI Taxonomy" id="3065941"/>
    <lineage>
        <taxon>Bacteria</taxon>
        <taxon>Bacillati</taxon>
        <taxon>Actinomycetota</taxon>
        <taxon>Actinomycetes</taxon>
        <taxon>Mycobacteriales</taxon>
        <taxon>Nocardiaceae</taxon>
        <taxon>Rhodococcus</taxon>
    </lineage>
</organism>
<dbReference type="InterPro" id="IPR016181">
    <property type="entry name" value="Acyl_CoA_acyltransferase"/>
</dbReference>
<dbReference type="PANTHER" id="PTHR43877:SF2">
    <property type="entry name" value="AMINOALKYLPHOSPHONATE N-ACETYLTRANSFERASE-RELATED"/>
    <property type="match status" value="1"/>
</dbReference>
<reference evidence="4 5" key="1">
    <citation type="submission" date="2023-08" db="EMBL/GenBank/DDBJ databases">
        <authorList>
            <person name="Girao M."/>
            <person name="Carvalho M.F."/>
        </authorList>
    </citation>
    <scope>NUCLEOTIDE SEQUENCE [LARGE SCALE GENOMIC DNA]</scope>
    <source>
        <strain evidence="4 5">CC-R104</strain>
    </source>
</reference>
<dbReference type="PROSITE" id="PS51186">
    <property type="entry name" value="GNAT"/>
    <property type="match status" value="1"/>
</dbReference>
<dbReference type="InterPro" id="IPR000182">
    <property type="entry name" value="GNAT_dom"/>
</dbReference>
<comment type="caution">
    <text evidence="4">The sequence shown here is derived from an EMBL/GenBank/DDBJ whole genome shotgun (WGS) entry which is preliminary data.</text>
</comment>
<dbReference type="Pfam" id="PF00583">
    <property type="entry name" value="Acetyltransf_1"/>
    <property type="match status" value="1"/>
</dbReference>
<name>A0ABU7JVG0_9NOCA</name>
<dbReference type="CDD" id="cd04301">
    <property type="entry name" value="NAT_SF"/>
    <property type="match status" value="1"/>
</dbReference>
<evidence type="ECO:0000256" key="2">
    <source>
        <dbReference type="ARBA" id="ARBA00023315"/>
    </source>
</evidence>
<evidence type="ECO:0000259" key="3">
    <source>
        <dbReference type="PROSITE" id="PS51186"/>
    </source>
</evidence>
<dbReference type="SUPFAM" id="SSF55729">
    <property type="entry name" value="Acyl-CoA N-acyltransferases (Nat)"/>
    <property type="match status" value="1"/>
</dbReference>
<keyword evidence="1 4" id="KW-0808">Transferase</keyword>
<feature type="domain" description="N-acetyltransferase" evidence="3">
    <location>
        <begin position="34"/>
        <end position="186"/>
    </location>
</feature>
<dbReference type="Gene3D" id="3.40.630.30">
    <property type="match status" value="1"/>
</dbReference>
<sequence length="186" mass="20081">MSTPSLRESASPVSVEQAGIWDAEVLADVAAATFPLACPPDATREDIAAFVDEALSAERFSEYLTDPHRIVLKATAGDEIVGYLMAVDAPPASPEIEAMIDARPAIEISKMYVLPGHHGTGVSTALMAAIVERGLAANRAGLWLGVNQLNARARRFYEKNGFAVVGTRTFVMGSRLFDDYVMQRRL</sequence>
<dbReference type="EMBL" id="JAUZMZ010000107">
    <property type="protein sequence ID" value="MEE2033909.1"/>
    <property type="molecule type" value="Genomic_DNA"/>
</dbReference>
<keyword evidence="5" id="KW-1185">Reference proteome</keyword>
<keyword evidence="2 4" id="KW-0012">Acyltransferase</keyword>
<dbReference type="RefSeq" id="WP_330153299.1">
    <property type="nucleotide sequence ID" value="NZ_JAUZMZ010000107.1"/>
</dbReference>
<evidence type="ECO:0000313" key="4">
    <source>
        <dbReference type="EMBL" id="MEE2033909.1"/>
    </source>
</evidence>
<protein>
    <submittedName>
        <fullName evidence="4">GNAT family N-acetyltransferase</fullName>
        <ecNumber evidence="4">2.3.1.-</ecNumber>
    </submittedName>
</protein>
<proteinExistence type="predicted"/>
<dbReference type="GO" id="GO:0016746">
    <property type="term" value="F:acyltransferase activity"/>
    <property type="evidence" value="ECO:0007669"/>
    <property type="project" value="UniProtKB-KW"/>
</dbReference>
<evidence type="ECO:0000313" key="5">
    <source>
        <dbReference type="Proteomes" id="UP001331936"/>
    </source>
</evidence>
<dbReference type="Proteomes" id="UP001331936">
    <property type="component" value="Unassembled WGS sequence"/>
</dbReference>
<dbReference type="InterPro" id="IPR050832">
    <property type="entry name" value="Bact_Acetyltransf"/>
</dbReference>
<evidence type="ECO:0000256" key="1">
    <source>
        <dbReference type="ARBA" id="ARBA00022679"/>
    </source>
</evidence>